<protein>
    <submittedName>
        <fullName evidence="2">AAA family ATPase</fullName>
    </submittedName>
</protein>
<gene>
    <name evidence="2" type="ORF">ACFQ45_17315</name>
</gene>
<dbReference type="InterPro" id="IPR049945">
    <property type="entry name" value="AAA_22"/>
</dbReference>
<dbReference type="InterPro" id="IPR027417">
    <property type="entry name" value="P-loop_NTPase"/>
</dbReference>
<dbReference type="Pfam" id="PF13401">
    <property type="entry name" value="AAA_22"/>
    <property type="match status" value="1"/>
</dbReference>
<evidence type="ECO:0000259" key="1">
    <source>
        <dbReference type="Pfam" id="PF13401"/>
    </source>
</evidence>
<reference evidence="3" key="1">
    <citation type="journal article" date="2019" name="Int. J. Syst. Evol. Microbiol.">
        <title>The Global Catalogue of Microorganisms (GCM) 10K type strain sequencing project: providing services to taxonomists for standard genome sequencing and annotation.</title>
        <authorList>
            <consortium name="The Broad Institute Genomics Platform"/>
            <consortium name="The Broad Institute Genome Sequencing Center for Infectious Disease"/>
            <person name="Wu L."/>
            <person name="Ma J."/>
        </authorList>
    </citation>
    <scope>NUCLEOTIDE SEQUENCE [LARGE SCALE GENOMIC DNA]</scope>
    <source>
        <strain evidence="3">JCM 30774</strain>
    </source>
</reference>
<feature type="domain" description="ORC1/DEAH AAA+ ATPase" evidence="1">
    <location>
        <begin position="120"/>
        <end position="272"/>
    </location>
</feature>
<evidence type="ECO:0000313" key="2">
    <source>
        <dbReference type="EMBL" id="MFD1385115.1"/>
    </source>
</evidence>
<evidence type="ECO:0000313" key="3">
    <source>
        <dbReference type="Proteomes" id="UP001597059"/>
    </source>
</evidence>
<sequence>MKYRKDHPHSQYPAYLSEGLPSKLSPREFCEKTERSIEYPDAAQFDDKSELLKEVISEIDWFRFIRQEHYELFNSVLTMLQRTYQWRYPTDPSYVSWMYQVAMDPKSAAPQSNAVSDTKVIVGPTGFGKSTMVTHILTSTFEQVVCHDKPDFKDLQIVYLMVRIPHDANRAELIARLLFQMDTLIAQHGGPQMNYAARVKTKNGKRIPIAEMINILKTALVRHHVGLILFDDVQHIEVLKGDELTLMKQLFDEISNDLKIPHIKVGTPNMLPLFQEYGSNLRRLGRIFEFTRIESPEEINELNSALFNELEKAVAVESLEEVKEELWFQSAGIPATLFDLLRASIDVAISTRKLLSAKLVGETMRKEYPHMLRFVHNIREKNASRPIDSMTVNEMYQHNRMNKFKRVRKVLNTHGVKGPAAKDAVAHVENLIASQSVSHEEKELLKDFASELKAKQLIENGSQTIEGSIVLDASQNLDGTGAPNEP</sequence>
<keyword evidence="3" id="KW-1185">Reference proteome</keyword>
<comment type="caution">
    <text evidence="2">The sequence shown here is derived from an EMBL/GenBank/DDBJ whole genome shotgun (WGS) entry which is preliminary data.</text>
</comment>
<dbReference type="Proteomes" id="UP001597059">
    <property type="component" value="Unassembled WGS sequence"/>
</dbReference>
<dbReference type="SUPFAM" id="SSF52540">
    <property type="entry name" value="P-loop containing nucleoside triphosphate hydrolases"/>
    <property type="match status" value="1"/>
</dbReference>
<proteinExistence type="predicted"/>
<accession>A0ABW4B4G5</accession>
<organism evidence="2 3">
    <name type="scientific">Rhodanobacter aciditrophus</name>
    <dbReference type="NCBI Taxonomy" id="1623218"/>
    <lineage>
        <taxon>Bacteria</taxon>
        <taxon>Pseudomonadati</taxon>
        <taxon>Pseudomonadota</taxon>
        <taxon>Gammaproteobacteria</taxon>
        <taxon>Lysobacterales</taxon>
        <taxon>Rhodanobacteraceae</taxon>
        <taxon>Rhodanobacter</taxon>
    </lineage>
</organism>
<dbReference type="RefSeq" id="WP_377369972.1">
    <property type="nucleotide sequence ID" value="NZ_JBHTMN010000018.1"/>
</dbReference>
<name>A0ABW4B4G5_9GAMM</name>
<dbReference type="Gene3D" id="3.40.50.300">
    <property type="entry name" value="P-loop containing nucleotide triphosphate hydrolases"/>
    <property type="match status" value="1"/>
</dbReference>
<dbReference type="EMBL" id="JBHTMN010000018">
    <property type="protein sequence ID" value="MFD1385115.1"/>
    <property type="molecule type" value="Genomic_DNA"/>
</dbReference>